<dbReference type="SUPFAM" id="SSF53067">
    <property type="entry name" value="Actin-like ATPase domain"/>
    <property type="match status" value="1"/>
</dbReference>
<dbReference type="Gene3D" id="3.30.420.40">
    <property type="match status" value="2"/>
</dbReference>
<dbReference type="PANTHER" id="PTHR18964">
    <property type="entry name" value="ROK (REPRESSOR, ORF, KINASE) FAMILY"/>
    <property type="match status" value="1"/>
</dbReference>
<dbReference type="RefSeq" id="WP_381179477.1">
    <property type="nucleotide sequence ID" value="NZ_JBHSFK010000059.1"/>
</dbReference>
<dbReference type="InterPro" id="IPR043129">
    <property type="entry name" value="ATPase_NBD"/>
</dbReference>
<comment type="similarity">
    <text evidence="1">Belongs to the ROK (NagC/XylR) family.</text>
</comment>
<dbReference type="PANTHER" id="PTHR18964:SF169">
    <property type="entry name" value="N-ACETYLMANNOSAMINE KINASE"/>
    <property type="match status" value="1"/>
</dbReference>
<keyword evidence="3" id="KW-1185">Reference proteome</keyword>
<dbReference type="Pfam" id="PF00480">
    <property type="entry name" value="ROK"/>
    <property type="match status" value="1"/>
</dbReference>
<gene>
    <name evidence="2" type="ORF">ACFPIH_50890</name>
</gene>
<dbReference type="InterPro" id="IPR000600">
    <property type="entry name" value="ROK"/>
</dbReference>
<dbReference type="Proteomes" id="UP001595839">
    <property type="component" value="Unassembled WGS sequence"/>
</dbReference>
<protein>
    <submittedName>
        <fullName evidence="2">ROK family protein</fullName>
    </submittedName>
</protein>
<comment type="caution">
    <text evidence="2">The sequence shown here is derived from an EMBL/GenBank/DDBJ whole genome shotgun (WGS) entry which is preliminary data.</text>
</comment>
<evidence type="ECO:0000256" key="1">
    <source>
        <dbReference type="ARBA" id="ARBA00006479"/>
    </source>
</evidence>
<evidence type="ECO:0000313" key="3">
    <source>
        <dbReference type="Proteomes" id="UP001595839"/>
    </source>
</evidence>
<sequence length="319" mass="32378">MYRKRAERKGTTISTLGYLGIDIGGTKVALRVLDDTGEEPAEDTFRWPEARDPAADLELLADRVRALLARGPGVKGVGIALPAICDPAGTVLTWPGRPSWTGLDLTAAWDGMLPGVPVVRADDGDLAALAEARAAGCPNVLYLGVGTGVGGGVVHGGRLWPGPERGSCEIGHLVVDLSGPRCDCGRTGCVQGVASGPATLRRAAALRGRSVDFPELTAAVRAGETWATTAVDAGARALAAAVTGVAELARPDLAVVGGGFGMGVPGYVATVAARVRELARPGVAPVPVVPAALEGLSSLYGAVHLARDTFGPAPAPAPR</sequence>
<evidence type="ECO:0000313" key="2">
    <source>
        <dbReference type="EMBL" id="MFC4507631.1"/>
    </source>
</evidence>
<reference evidence="3" key="1">
    <citation type="journal article" date="2019" name="Int. J. Syst. Evol. Microbiol.">
        <title>The Global Catalogue of Microorganisms (GCM) 10K type strain sequencing project: providing services to taxonomists for standard genome sequencing and annotation.</title>
        <authorList>
            <consortium name="The Broad Institute Genomics Platform"/>
            <consortium name="The Broad Institute Genome Sequencing Center for Infectious Disease"/>
            <person name="Wu L."/>
            <person name="Ma J."/>
        </authorList>
    </citation>
    <scope>NUCLEOTIDE SEQUENCE [LARGE SCALE GENOMIC DNA]</scope>
    <source>
        <strain evidence="3">CGMCC 4.7177</strain>
    </source>
</reference>
<organism evidence="2 3">
    <name type="scientific">Streptomyces vulcanius</name>
    <dbReference type="NCBI Taxonomy" id="1441876"/>
    <lineage>
        <taxon>Bacteria</taxon>
        <taxon>Bacillati</taxon>
        <taxon>Actinomycetota</taxon>
        <taxon>Actinomycetes</taxon>
        <taxon>Kitasatosporales</taxon>
        <taxon>Streptomycetaceae</taxon>
        <taxon>Streptomyces</taxon>
    </lineage>
</organism>
<accession>A0ABV9B8J2</accession>
<proteinExistence type="inferred from homology"/>
<name>A0ABV9B8J2_9ACTN</name>
<dbReference type="EMBL" id="JBHSFK010000059">
    <property type="protein sequence ID" value="MFC4507631.1"/>
    <property type="molecule type" value="Genomic_DNA"/>
</dbReference>